<dbReference type="AlphaFoldDB" id="A0AAW3QZW1"/>
<proteinExistence type="predicted"/>
<dbReference type="Proteomes" id="UP000075682">
    <property type="component" value="Unassembled WGS sequence"/>
</dbReference>
<evidence type="ECO:0000313" key="3">
    <source>
        <dbReference type="Proteomes" id="UP000075682"/>
    </source>
</evidence>
<accession>A0AAW3QZW1</accession>
<organism evidence="2 3">
    <name type="scientific">Gluconobacter albidus</name>
    <dbReference type="NCBI Taxonomy" id="318683"/>
    <lineage>
        <taxon>Bacteria</taxon>
        <taxon>Pseudomonadati</taxon>
        <taxon>Pseudomonadota</taxon>
        <taxon>Alphaproteobacteria</taxon>
        <taxon>Acetobacterales</taxon>
        <taxon>Acetobacteraceae</taxon>
        <taxon>Gluconobacter</taxon>
    </lineage>
</organism>
<evidence type="ECO:0000313" key="2">
    <source>
        <dbReference type="EMBL" id="KXV41883.1"/>
    </source>
</evidence>
<evidence type="ECO:0000313" key="4">
    <source>
        <dbReference type="Proteomes" id="UP001156672"/>
    </source>
</evidence>
<reference evidence="1" key="4">
    <citation type="submission" date="2023-01" db="EMBL/GenBank/DDBJ databases">
        <title>Draft genome sequence of Gluconobacter albidus strain NBRC 3250.</title>
        <authorList>
            <person name="Sun Q."/>
            <person name="Mori K."/>
        </authorList>
    </citation>
    <scope>NUCLEOTIDE SEQUENCE</scope>
    <source>
        <strain evidence="1">NBRC 3250</strain>
    </source>
</reference>
<dbReference type="EMBL" id="LHZN01000097">
    <property type="protein sequence ID" value="KXV41883.1"/>
    <property type="molecule type" value="Genomic_DNA"/>
</dbReference>
<reference evidence="2 3" key="2">
    <citation type="submission" date="2015-06" db="EMBL/GenBank/DDBJ databases">
        <title>Improved classification and identification of acetic acid bacteria using matrix-assisted laser desorption/ionization time-of-flight mass spectrometry; Gluconobacter nephelii and Gluconobacter uchimurae are later heterotypic synonyms of Gluconobacter japonicus and Gluconobacter oxydans, respectively.</title>
        <authorList>
            <person name="Li L."/>
            <person name="Cleenwerck I."/>
            <person name="De Vuyst L."/>
            <person name="Vandamme P."/>
        </authorList>
    </citation>
    <scope>NUCLEOTIDE SEQUENCE [LARGE SCALE GENOMIC DNA]</scope>
    <source>
        <strain evidence="2 3">LMG 1356</strain>
    </source>
</reference>
<dbReference type="EMBL" id="BSNW01000006">
    <property type="protein sequence ID" value="GLQ68463.1"/>
    <property type="molecule type" value="Genomic_DNA"/>
</dbReference>
<keyword evidence="4" id="KW-1185">Reference proteome</keyword>
<dbReference type="RefSeq" id="WP_062027687.1">
    <property type="nucleotide sequence ID" value="NZ_BEWL01000001.1"/>
</dbReference>
<sequence length="251" mass="26454">MENCGLGYQNAVLSAVLSTDSAAATLPVTNLTSPQGNPAYAWRADATTATLTVALSQRGGVRVVSVHRTNLTAQASWRIVVSSAGNVLHDATQPMAIVAGQAVCVLPAELQCDVVAITIADPGNPDGYLSVPLAYVGPLWQPVRNFSTDSSSGFNLGVDEVTALSGAEFPQMRWIQRKASIAHQSYGAAETATLREIQRVAAVGENILFLPDPAAASQEEAIFGRLSGGDIGNPYGPADRRSWTFTQTERL</sequence>
<comment type="caution">
    <text evidence="2">The sequence shown here is derived from an EMBL/GenBank/DDBJ whole genome shotgun (WGS) entry which is preliminary data.</text>
</comment>
<dbReference type="Proteomes" id="UP001156672">
    <property type="component" value="Unassembled WGS sequence"/>
</dbReference>
<name>A0AAW3QZW1_9PROT</name>
<reference evidence="1" key="1">
    <citation type="journal article" date="2014" name="Int. J. Syst. Evol. Microbiol.">
        <title>Complete genome of a new Firmicutes species belonging to the dominant human colonic microbiota ('Ruminococcus bicirculans') reveals two chromosomes and a selective capacity to utilize plant glucans.</title>
        <authorList>
            <consortium name="NISC Comparative Sequencing Program"/>
            <person name="Wegmann U."/>
            <person name="Louis P."/>
            <person name="Goesmann A."/>
            <person name="Henrissat B."/>
            <person name="Duncan S.H."/>
            <person name="Flint H.J."/>
        </authorList>
    </citation>
    <scope>NUCLEOTIDE SEQUENCE</scope>
    <source>
        <strain evidence="1">NBRC 3250</strain>
    </source>
</reference>
<reference evidence="4" key="3">
    <citation type="journal article" date="2019" name="Int. J. Syst. Evol. Microbiol.">
        <title>The Global Catalogue of Microorganisms (GCM) 10K type strain sequencing project: providing services to taxonomists for standard genome sequencing and annotation.</title>
        <authorList>
            <consortium name="The Broad Institute Genomics Platform"/>
            <consortium name="The Broad Institute Genome Sequencing Center for Infectious Disease"/>
            <person name="Wu L."/>
            <person name="Ma J."/>
        </authorList>
    </citation>
    <scope>NUCLEOTIDE SEQUENCE [LARGE SCALE GENOMIC DNA]</scope>
    <source>
        <strain evidence="4">NBRC 3250</strain>
    </source>
</reference>
<evidence type="ECO:0000313" key="1">
    <source>
        <dbReference type="EMBL" id="GLQ68463.1"/>
    </source>
</evidence>
<protein>
    <submittedName>
        <fullName evidence="2">Uncharacterized protein</fullName>
    </submittedName>
</protein>
<gene>
    <name evidence="2" type="ORF">AD941_02370</name>
    <name evidence="1" type="ORF">GCM10007866_09110</name>
</gene>